<sequence>MLETSPVVLRLPFRGRWVAGNSPANRVPSHGTHLFGTTFAIDFVAVNERGHSGKRGWRSVLATESPEVFIGFGAPILAPASGTVVAAIDGELDHEARRSQLALIPYALSQACRVRKGVGAIAGNHVVIAMASSGPFVLMAHLRSGTVNVAVGSVVEVGETIGSCGNSGNSTQPHVHVQVTDSTLWPTARGRPIIFELQILRGPDSAPLARIFDFVLCTQKVRSIKDWTGPARSSRFTLSTTSTRTRRFAAVGTLMSPTITRPTRSRTGRVRRTTRTDPANKTGPPV</sequence>
<feature type="region of interest" description="Disordered" evidence="1">
    <location>
        <begin position="258"/>
        <end position="286"/>
    </location>
</feature>
<dbReference type="Gene3D" id="2.70.70.10">
    <property type="entry name" value="Glucose Permease (Domain IIA)"/>
    <property type="match status" value="1"/>
</dbReference>
<evidence type="ECO:0000313" key="3">
    <source>
        <dbReference type="EMBL" id="TFD65469.1"/>
    </source>
</evidence>
<organism evidence="3 4">
    <name type="scientific">Cryobacterium ruanii</name>
    <dbReference type="NCBI Taxonomy" id="1259197"/>
    <lineage>
        <taxon>Bacteria</taxon>
        <taxon>Bacillati</taxon>
        <taxon>Actinomycetota</taxon>
        <taxon>Actinomycetes</taxon>
        <taxon>Micrococcales</taxon>
        <taxon>Microbacteriaceae</taxon>
        <taxon>Cryobacterium</taxon>
    </lineage>
</organism>
<dbReference type="CDD" id="cd12797">
    <property type="entry name" value="M23_peptidase"/>
    <property type="match status" value="1"/>
</dbReference>
<dbReference type="PANTHER" id="PTHR21666">
    <property type="entry name" value="PEPTIDASE-RELATED"/>
    <property type="match status" value="1"/>
</dbReference>
<reference evidence="3 4" key="1">
    <citation type="submission" date="2019-03" db="EMBL/GenBank/DDBJ databases">
        <title>Genomics of glacier-inhabiting Cryobacterium strains.</title>
        <authorList>
            <person name="Liu Q."/>
            <person name="Xin Y.-H."/>
        </authorList>
    </citation>
    <scope>NUCLEOTIDE SEQUENCE [LARGE SCALE GENOMIC DNA]</scope>
    <source>
        <strain evidence="3 4">Sr36</strain>
    </source>
</reference>
<dbReference type="Proteomes" id="UP000298154">
    <property type="component" value="Unassembled WGS sequence"/>
</dbReference>
<proteinExistence type="predicted"/>
<evidence type="ECO:0000313" key="4">
    <source>
        <dbReference type="Proteomes" id="UP000298154"/>
    </source>
</evidence>
<dbReference type="Pfam" id="PF01551">
    <property type="entry name" value="Peptidase_M23"/>
    <property type="match status" value="1"/>
</dbReference>
<dbReference type="AlphaFoldDB" id="A0A4R9AM50"/>
<accession>A0A4R9AM50</accession>
<gene>
    <name evidence="3" type="ORF">E3T47_11110</name>
</gene>
<evidence type="ECO:0000256" key="1">
    <source>
        <dbReference type="SAM" id="MobiDB-lite"/>
    </source>
</evidence>
<dbReference type="PANTHER" id="PTHR21666:SF270">
    <property type="entry name" value="MUREIN HYDROLASE ACTIVATOR ENVC"/>
    <property type="match status" value="1"/>
</dbReference>
<dbReference type="OrthoDB" id="9809488at2"/>
<evidence type="ECO:0000259" key="2">
    <source>
        <dbReference type="Pfam" id="PF01551"/>
    </source>
</evidence>
<keyword evidence="4" id="KW-1185">Reference proteome</keyword>
<dbReference type="InterPro" id="IPR050570">
    <property type="entry name" value="Cell_wall_metabolism_enzyme"/>
</dbReference>
<dbReference type="EMBL" id="SOHK01000015">
    <property type="protein sequence ID" value="TFD65469.1"/>
    <property type="molecule type" value="Genomic_DNA"/>
</dbReference>
<comment type="caution">
    <text evidence="3">The sequence shown here is derived from an EMBL/GenBank/DDBJ whole genome shotgun (WGS) entry which is preliminary data.</text>
</comment>
<protein>
    <submittedName>
        <fullName evidence="3">M23 family metallopeptidase</fullName>
    </submittedName>
</protein>
<feature type="domain" description="M23ase beta-sheet core" evidence="2">
    <location>
        <begin position="121"/>
        <end position="180"/>
    </location>
</feature>
<name>A0A4R9AM50_9MICO</name>
<feature type="compositionally biased region" description="Basic residues" evidence="1">
    <location>
        <begin position="263"/>
        <end position="273"/>
    </location>
</feature>
<dbReference type="InterPro" id="IPR016047">
    <property type="entry name" value="M23ase_b-sheet_dom"/>
</dbReference>
<dbReference type="InterPro" id="IPR011055">
    <property type="entry name" value="Dup_hybrid_motif"/>
</dbReference>
<dbReference type="GO" id="GO:0004222">
    <property type="term" value="F:metalloendopeptidase activity"/>
    <property type="evidence" value="ECO:0007669"/>
    <property type="project" value="TreeGrafter"/>
</dbReference>
<dbReference type="SUPFAM" id="SSF51261">
    <property type="entry name" value="Duplicated hybrid motif"/>
    <property type="match status" value="1"/>
</dbReference>